<dbReference type="EMBL" id="CP121694">
    <property type="protein sequence ID" value="WRO23120.1"/>
    <property type="molecule type" value="Genomic_DNA"/>
</dbReference>
<dbReference type="KEGG" id="dbc:MFMK1_002968"/>
<name>A0AAU0USA2_9FIRM</name>
<keyword evidence="1" id="KW-0472">Membrane</keyword>
<keyword evidence="3" id="KW-1185">Reference proteome</keyword>
<dbReference type="RefSeq" id="WP_366922506.1">
    <property type="nucleotide sequence ID" value="NZ_CP121694.1"/>
</dbReference>
<accession>A0AAU0USA2</accession>
<dbReference type="PIRSF" id="PIRSF021292">
    <property type="entry name" value="Competence_ComGD"/>
    <property type="match status" value="1"/>
</dbReference>
<reference evidence="2 3" key="1">
    <citation type="submission" date="2023-04" db="EMBL/GenBank/DDBJ databases">
        <authorList>
            <person name="Hsu D."/>
        </authorList>
    </citation>
    <scope>NUCLEOTIDE SEQUENCE [LARGE SCALE GENOMIC DNA]</scope>
    <source>
        <strain evidence="2 3">MK1</strain>
    </source>
</reference>
<dbReference type="PROSITE" id="PS00409">
    <property type="entry name" value="PROKAR_NTER_METHYL"/>
    <property type="match status" value="1"/>
</dbReference>
<organism evidence="2 3">
    <name type="scientific">Metallumcola ferriviriculae</name>
    <dbReference type="NCBI Taxonomy" id="3039180"/>
    <lineage>
        <taxon>Bacteria</taxon>
        <taxon>Bacillati</taxon>
        <taxon>Bacillota</taxon>
        <taxon>Clostridia</taxon>
        <taxon>Neomoorellales</taxon>
        <taxon>Desulfitibacteraceae</taxon>
        <taxon>Metallumcola</taxon>
    </lineage>
</organism>
<dbReference type="InterPro" id="IPR012902">
    <property type="entry name" value="N_methyl_site"/>
</dbReference>
<gene>
    <name evidence="2" type="ORF">MFMK1_002968</name>
</gene>
<sequence length="154" mass="17613">MKREEGITLIELLVVMFLLVLLSSIMLPNMSGIIEGYRLDTAARQMAQEIREVQQWSITLQDSYVIKFYSDFNYYHLPLRQDNFIKHRIDLPQGVTFEEVSYVGTSSSRLSFNAKGTPNLGGHIILKGAGQYREISITPVTGRVKVYKGRRVLQ</sequence>
<proteinExistence type="predicted"/>
<feature type="transmembrane region" description="Helical" evidence="1">
    <location>
        <begin position="6"/>
        <end position="27"/>
    </location>
</feature>
<keyword evidence="1" id="KW-0812">Transmembrane</keyword>
<evidence type="ECO:0000256" key="1">
    <source>
        <dbReference type="SAM" id="Phobius"/>
    </source>
</evidence>
<dbReference type="InterPro" id="IPR045584">
    <property type="entry name" value="Pilin-like"/>
</dbReference>
<dbReference type="Pfam" id="PF07963">
    <property type="entry name" value="N_methyl"/>
    <property type="match status" value="1"/>
</dbReference>
<dbReference type="Proteomes" id="UP001329915">
    <property type="component" value="Chromosome"/>
</dbReference>
<evidence type="ECO:0000313" key="3">
    <source>
        <dbReference type="Proteomes" id="UP001329915"/>
    </source>
</evidence>
<protein>
    <submittedName>
        <fullName evidence="2">Prepilin-type N-terminal cleavage/methylation domain-containing protein</fullName>
    </submittedName>
</protein>
<dbReference type="SUPFAM" id="SSF54523">
    <property type="entry name" value="Pili subunits"/>
    <property type="match status" value="1"/>
</dbReference>
<dbReference type="GO" id="GO:0030420">
    <property type="term" value="P:establishment of competence for transformation"/>
    <property type="evidence" value="ECO:0007669"/>
    <property type="project" value="InterPro"/>
</dbReference>
<evidence type="ECO:0000313" key="2">
    <source>
        <dbReference type="EMBL" id="WRO23120.1"/>
    </source>
</evidence>
<keyword evidence="1" id="KW-1133">Transmembrane helix</keyword>
<dbReference type="InterPro" id="IPR016785">
    <property type="entry name" value="ComGD"/>
</dbReference>
<dbReference type="Gene3D" id="3.30.700.10">
    <property type="entry name" value="Glycoprotein, Type 4 Pilin"/>
    <property type="match status" value="1"/>
</dbReference>
<dbReference type="AlphaFoldDB" id="A0AAU0USA2"/>